<accession>A0A6M2BNF6</accession>
<dbReference type="Pfam" id="PF11964">
    <property type="entry name" value="SpoIIAA-like"/>
    <property type="match status" value="1"/>
</dbReference>
<name>A0A6M2BNF6_9GAMM</name>
<dbReference type="Proteomes" id="UP000472676">
    <property type="component" value="Unassembled WGS sequence"/>
</dbReference>
<dbReference type="InterPro" id="IPR021866">
    <property type="entry name" value="SpoIIAA-like"/>
</dbReference>
<dbReference type="InterPro" id="IPR036513">
    <property type="entry name" value="STAS_dom_sf"/>
</dbReference>
<dbReference type="Gene3D" id="3.40.50.10600">
    <property type="entry name" value="SpoIIaa-like domains"/>
    <property type="match status" value="1"/>
</dbReference>
<dbReference type="AlphaFoldDB" id="A0A6M2BNF6"/>
<evidence type="ECO:0000313" key="1">
    <source>
        <dbReference type="EMBL" id="NGY03735.1"/>
    </source>
</evidence>
<protein>
    <submittedName>
        <fullName evidence="1">STAS/SEC14 domain-containing protein</fullName>
    </submittedName>
</protein>
<dbReference type="RefSeq" id="WP_166251465.1">
    <property type="nucleotide sequence ID" value="NZ_JAAMOW010000001.1"/>
</dbReference>
<sequence length="121" mass="13291">MIDLIPGLPDDVLGVSASGHVDADDYRQVLIPAVEASLAKHTKLRLLFVTAPSFKGYSAGAMWEDAKLGFHHLTHWRKAAIVSDVRWLRSAVAAFAFAIPCPVQLFRGDQLDEAKAWLAHD</sequence>
<dbReference type="EMBL" id="JAAMOW010000001">
    <property type="protein sequence ID" value="NGY03735.1"/>
    <property type="molecule type" value="Genomic_DNA"/>
</dbReference>
<evidence type="ECO:0000313" key="2">
    <source>
        <dbReference type="Proteomes" id="UP000472676"/>
    </source>
</evidence>
<dbReference type="InterPro" id="IPR038396">
    <property type="entry name" value="SpoIIAA-like_sf"/>
</dbReference>
<reference evidence="1 2" key="1">
    <citation type="journal article" date="2014" name="Int. J. Syst. Evol. Microbiol.">
        <title>Solimonas terrae sp. nov., isolated from soil.</title>
        <authorList>
            <person name="Kim S.J."/>
            <person name="Moon J.Y."/>
            <person name="Weon H.Y."/>
            <person name="Ahn J.H."/>
            <person name="Chen W.M."/>
            <person name="Kwon S.W."/>
        </authorList>
    </citation>
    <scope>NUCLEOTIDE SEQUENCE [LARGE SCALE GENOMIC DNA]</scope>
    <source>
        <strain evidence="1 2">KIS83-12</strain>
    </source>
</reference>
<gene>
    <name evidence="1" type="ORF">G7Y85_03080</name>
</gene>
<comment type="caution">
    <text evidence="1">The sequence shown here is derived from an EMBL/GenBank/DDBJ whole genome shotgun (WGS) entry which is preliminary data.</text>
</comment>
<organism evidence="1 2">
    <name type="scientific">Solimonas terrae</name>
    <dbReference type="NCBI Taxonomy" id="1396819"/>
    <lineage>
        <taxon>Bacteria</taxon>
        <taxon>Pseudomonadati</taxon>
        <taxon>Pseudomonadota</taxon>
        <taxon>Gammaproteobacteria</taxon>
        <taxon>Nevskiales</taxon>
        <taxon>Nevskiaceae</taxon>
        <taxon>Solimonas</taxon>
    </lineage>
</organism>
<keyword evidence="2" id="KW-1185">Reference proteome</keyword>
<dbReference type="SUPFAM" id="SSF52091">
    <property type="entry name" value="SpoIIaa-like"/>
    <property type="match status" value="1"/>
</dbReference>
<proteinExistence type="predicted"/>